<feature type="domain" description="FAD-binding" evidence="4">
    <location>
        <begin position="4"/>
        <end position="348"/>
    </location>
</feature>
<evidence type="ECO:0000256" key="2">
    <source>
        <dbReference type="ARBA" id="ARBA00022630"/>
    </source>
</evidence>
<dbReference type="Pfam" id="PF01494">
    <property type="entry name" value="FAD_binding_3"/>
    <property type="match status" value="1"/>
</dbReference>
<dbReference type="PRINTS" id="PR00420">
    <property type="entry name" value="RNGMNOXGNASE"/>
</dbReference>
<dbReference type="InterPro" id="IPR036188">
    <property type="entry name" value="FAD/NAD-bd_sf"/>
</dbReference>
<comment type="caution">
    <text evidence="5">The sequence shown here is derived from an EMBL/GenBank/DDBJ whole genome shotgun (WGS) entry which is preliminary data.</text>
</comment>
<keyword evidence="6" id="KW-1185">Reference proteome</keyword>
<protein>
    <submittedName>
        <fullName evidence="5">FAD-dependent monooxygenase</fullName>
    </submittedName>
</protein>
<comment type="cofactor">
    <cofactor evidence="1">
        <name>FAD</name>
        <dbReference type="ChEBI" id="CHEBI:57692"/>
    </cofactor>
</comment>
<evidence type="ECO:0000259" key="4">
    <source>
        <dbReference type="Pfam" id="PF01494"/>
    </source>
</evidence>
<keyword evidence="5" id="KW-0503">Monooxygenase</keyword>
<organism evidence="5 6">
    <name type="scientific">Nocardiopsis suaedae</name>
    <dbReference type="NCBI Taxonomy" id="3018444"/>
    <lineage>
        <taxon>Bacteria</taxon>
        <taxon>Bacillati</taxon>
        <taxon>Actinomycetota</taxon>
        <taxon>Actinomycetes</taxon>
        <taxon>Streptosporangiales</taxon>
        <taxon>Nocardiopsidaceae</taxon>
        <taxon>Nocardiopsis</taxon>
    </lineage>
</organism>
<dbReference type="GO" id="GO:0004497">
    <property type="term" value="F:monooxygenase activity"/>
    <property type="evidence" value="ECO:0007669"/>
    <property type="project" value="UniProtKB-KW"/>
</dbReference>
<dbReference type="InterPro" id="IPR050641">
    <property type="entry name" value="RIFMO-like"/>
</dbReference>
<dbReference type="InterPro" id="IPR002938">
    <property type="entry name" value="FAD-bd"/>
</dbReference>
<evidence type="ECO:0000313" key="5">
    <source>
        <dbReference type="EMBL" id="MDA2805114.1"/>
    </source>
</evidence>
<dbReference type="EMBL" id="JAQFWP010000017">
    <property type="protein sequence ID" value="MDA2805114.1"/>
    <property type="molecule type" value="Genomic_DNA"/>
</dbReference>
<dbReference type="Gene3D" id="3.30.70.2450">
    <property type="match status" value="1"/>
</dbReference>
<keyword evidence="5" id="KW-0560">Oxidoreductase</keyword>
<evidence type="ECO:0000256" key="1">
    <source>
        <dbReference type="ARBA" id="ARBA00001974"/>
    </source>
</evidence>
<name>A0ABT4TLK8_9ACTN</name>
<sequence>MTDSDVIIVGAGPTGLMLACELRLAGVRPLVLERRARRPEAAKASGLGGRILDLLHHRGLFARFSAACGDAHPAPRFPFGGVHVDLTGLEDSPMRAMALPQPHLEELLEEHATGLGGQVRRGHEVLGLEQDADGVAVRVRGPGGAYRATARYLVGCDGPRSRVRESAGIGFPGTTYPEVNRLAQVGVPESVTVRDDGGVDVPGHGRVEGGFTRTEGGVFALAASPDGMSVFTTEFERFDGDDEAPMTAEEFRTSVEKVLGVDLPMGEARRLSRFTFQARQAESYRDGRILLAGDAAHLFPATGIALNAGMLDAVNLGWKLAAAVQGWAPEGLLDTYGGERRAAAERTLLHTRAQVALRRGLDPAADALRELFQELVADEPAKRRMAGLLAGADVRHPEPAPGAHPLTGTFVEDLAVDTEVGTTDVAELMREGRPLLLVLSDRPELREAAEGWKDRVEVCGGTTDDRPADALLIRPDCHIAWAAGVDEPAETSVPGLRRSLEEWFGPAPEAAAPAGARSVTQA</sequence>
<dbReference type="SUPFAM" id="SSF51905">
    <property type="entry name" value="FAD/NAD(P)-binding domain"/>
    <property type="match status" value="1"/>
</dbReference>
<evidence type="ECO:0000313" key="6">
    <source>
        <dbReference type="Proteomes" id="UP001165685"/>
    </source>
</evidence>
<dbReference type="PANTHER" id="PTHR43004:SF19">
    <property type="entry name" value="BINDING MONOOXYGENASE, PUTATIVE (JCVI)-RELATED"/>
    <property type="match status" value="1"/>
</dbReference>
<dbReference type="PANTHER" id="PTHR43004">
    <property type="entry name" value="TRK SYSTEM POTASSIUM UPTAKE PROTEIN"/>
    <property type="match status" value="1"/>
</dbReference>
<dbReference type="Proteomes" id="UP001165685">
    <property type="component" value="Unassembled WGS sequence"/>
</dbReference>
<accession>A0ABT4TLK8</accession>
<dbReference type="Gene3D" id="3.50.50.60">
    <property type="entry name" value="FAD/NAD(P)-binding domain"/>
    <property type="match status" value="1"/>
</dbReference>
<keyword evidence="3" id="KW-0274">FAD</keyword>
<dbReference type="Gene3D" id="3.40.30.120">
    <property type="match status" value="1"/>
</dbReference>
<keyword evidence="2" id="KW-0285">Flavoprotein</keyword>
<dbReference type="RefSeq" id="WP_270677761.1">
    <property type="nucleotide sequence ID" value="NZ_JAQFWP010000017.1"/>
</dbReference>
<proteinExistence type="predicted"/>
<evidence type="ECO:0000256" key="3">
    <source>
        <dbReference type="ARBA" id="ARBA00022827"/>
    </source>
</evidence>
<gene>
    <name evidence="5" type="ORF">O4U47_11375</name>
</gene>
<reference evidence="5" key="1">
    <citation type="submission" date="2023-01" db="EMBL/GenBank/DDBJ databases">
        <title>Draft genome sequence of Nocardiopsis sp. LSu2-4 isolated from halophytes.</title>
        <authorList>
            <person name="Duangmal K."/>
            <person name="Chantavorakit T."/>
        </authorList>
    </citation>
    <scope>NUCLEOTIDE SEQUENCE</scope>
    <source>
        <strain evidence="5">LSu2-4</strain>
    </source>
</reference>
<dbReference type="Pfam" id="PF21274">
    <property type="entry name" value="Rng_hyd_C"/>
    <property type="match status" value="1"/>
</dbReference>